<evidence type="ECO:0000313" key="1">
    <source>
        <dbReference type="EMBL" id="OVE59140.1"/>
    </source>
</evidence>
<dbReference type="AlphaFoldDB" id="A0A202C5X3"/>
<accession>A0A202C5X3</accession>
<dbReference type="RefSeq" id="WP_087707812.1">
    <property type="nucleotide sequence ID" value="NZ_JAKYXK010000009.1"/>
</dbReference>
<reference evidence="2" key="1">
    <citation type="submission" date="2017-02" db="EMBL/GenBank/DDBJ databases">
        <authorList>
            <person name="Tetz G."/>
            <person name="Tetz V."/>
        </authorList>
    </citation>
    <scope>NUCLEOTIDE SEQUENCE [LARGE SCALE GENOMIC DNA]</scope>
    <source>
        <strain evidence="2">VT16-26</strain>
    </source>
</reference>
<gene>
    <name evidence="1" type="ORF">B0E34_05800</name>
</gene>
<proteinExistence type="predicted"/>
<comment type="caution">
    <text evidence="1">The sequence shown here is derived from an EMBL/GenBank/DDBJ whole genome shotgun (WGS) entry which is preliminary data.</text>
</comment>
<name>A0A202C5X3_9FLAO</name>
<dbReference type="Proteomes" id="UP000196355">
    <property type="component" value="Unassembled WGS sequence"/>
</dbReference>
<keyword evidence="2" id="KW-1185">Reference proteome</keyword>
<protein>
    <submittedName>
        <fullName evidence="1">Uncharacterized protein</fullName>
    </submittedName>
</protein>
<dbReference type="EMBL" id="MVAG01000091">
    <property type="protein sequence ID" value="OVE59140.1"/>
    <property type="molecule type" value="Genomic_DNA"/>
</dbReference>
<sequence length="138" mass="16347">MKHKTLRIDLLSDWQKHFAFGLGEVILSEKDSDENIITELVLATNAFDLIMNLDNDFLHHSSESTVYRYNYSRVYDMIGWASEKEEQIIDIIEFYDYLINNENQVDIKLFGKEYDEIINICKSVMENENKLYLTADNY</sequence>
<evidence type="ECO:0000313" key="2">
    <source>
        <dbReference type="Proteomes" id="UP000196355"/>
    </source>
</evidence>
<organism evidence="1 2">
    <name type="scientific">Chryseobacterium mucoviscidosis</name>
    <dbReference type="NCBI Taxonomy" id="1945581"/>
    <lineage>
        <taxon>Bacteria</taxon>
        <taxon>Pseudomonadati</taxon>
        <taxon>Bacteroidota</taxon>
        <taxon>Flavobacteriia</taxon>
        <taxon>Flavobacteriales</taxon>
        <taxon>Weeksellaceae</taxon>
        <taxon>Chryseobacterium group</taxon>
        <taxon>Chryseobacterium</taxon>
    </lineage>
</organism>